<evidence type="ECO:0000256" key="3">
    <source>
        <dbReference type="ARBA" id="ARBA00022676"/>
    </source>
</evidence>
<dbReference type="Pfam" id="PF18127">
    <property type="entry name" value="NAMPT_N"/>
    <property type="match status" value="1"/>
</dbReference>
<dbReference type="InterPro" id="IPR041529">
    <property type="entry name" value="DUF5598"/>
</dbReference>
<keyword evidence="2" id="KW-0662">Pyridine nucleotide biosynthesis</keyword>
<evidence type="ECO:0000259" key="11">
    <source>
        <dbReference type="Pfam" id="PF18127"/>
    </source>
</evidence>
<dbReference type="PANTHER" id="PTHR43816:SF1">
    <property type="entry name" value="NICOTINAMIDE PHOSPHORIBOSYLTRANSFERASE"/>
    <property type="match status" value="1"/>
</dbReference>
<feature type="binding site" evidence="9">
    <location>
        <position position="371"/>
    </location>
    <ligand>
        <name>beta-nicotinamide D-ribonucleotide</name>
        <dbReference type="ChEBI" id="CHEBI:14649"/>
    </ligand>
</feature>
<feature type="binding site" evidence="9">
    <location>
        <position position="236"/>
    </location>
    <ligand>
        <name>diphosphate</name>
        <dbReference type="ChEBI" id="CHEBI:33019"/>
    </ligand>
</feature>
<feature type="binding site" evidence="9">
    <location>
        <position position="298"/>
    </location>
    <ligand>
        <name>diphosphate</name>
        <dbReference type="ChEBI" id="CHEBI:33019"/>
    </ligand>
</feature>
<evidence type="ECO:0000256" key="5">
    <source>
        <dbReference type="ARBA" id="ARBA00035007"/>
    </source>
</evidence>
<comment type="similarity">
    <text evidence="1">Belongs to the NAPRTase family.</text>
</comment>
<dbReference type="AlphaFoldDB" id="A0A4E0RU49"/>
<dbReference type="NCBIfam" id="NF006629">
    <property type="entry name" value="PRK09198.1"/>
    <property type="match status" value="1"/>
</dbReference>
<evidence type="ECO:0000256" key="1">
    <source>
        <dbReference type="ARBA" id="ARBA00010897"/>
    </source>
</evidence>
<feature type="binding site" evidence="9">
    <location>
        <position position="379"/>
    </location>
    <ligand>
        <name>beta-nicotinamide D-ribonucleotide</name>
        <dbReference type="ChEBI" id="CHEBI:14649"/>
    </ligand>
</feature>
<evidence type="ECO:0000256" key="8">
    <source>
        <dbReference type="ARBA" id="ARBA00047835"/>
    </source>
</evidence>
<feature type="binding site" evidence="9">
    <location>
        <begin position="340"/>
        <end position="341"/>
    </location>
    <ligand>
        <name>beta-nicotinamide D-ribonucleotide</name>
        <dbReference type="ChEBI" id="CHEBI:14649"/>
    </ligand>
</feature>
<accession>A0A4E0RU49</accession>
<keyword evidence="4" id="KW-0808">Transferase</keyword>
<evidence type="ECO:0000313" key="12">
    <source>
        <dbReference type="EMBL" id="THD25158.1"/>
    </source>
</evidence>
<dbReference type="GO" id="GO:0009435">
    <property type="term" value="P:NAD+ biosynthetic process"/>
    <property type="evidence" value="ECO:0007669"/>
    <property type="project" value="UniProtKB-UniPathway"/>
</dbReference>
<keyword evidence="13" id="KW-1185">Reference proteome</keyword>
<proteinExistence type="inferred from homology"/>
<comment type="pathway">
    <text evidence="5">Cofactor biosynthesis; NAD(+) biosynthesis; nicotinamide D-ribonucleotide from 5-phospho-alpha-D-ribose 1-diphosphate and nicotinamide: step 1/1.</text>
</comment>
<dbReference type="InterPro" id="IPR041525">
    <property type="entry name" value="N/Namide_PRibTrfase"/>
</dbReference>
<evidence type="ECO:0000256" key="6">
    <source>
        <dbReference type="ARBA" id="ARBA00035024"/>
    </source>
</evidence>
<sequence>MLSSLPDYLDNIILLCDSYKVSHYQQYPPGTEKVYAYFECRGGKFEEVVFFGLQYILKRSLVGQVVTTEKISEAKEILKSHFGRDLFNEDGWNYIVKNHNGYLPVRIKAVPEGSVIPTRNVLFTVENTDPNCFWLTTYVETILVQVWYPMTVATNSRHMKRIIADYLLTTCGHLDDLPFKLHDFGFRGVSSIESAALGGLSHLVNFRGTDTLPALLLARKFYNCPMAGFSIPATEHSTMTMWGERHEVDAYHRLLDLYECGTFSCVSDSYNVWDACEHIWGEQLREKVIHRSGTLVIRPDSGEPTTVVAKVLDILGSKFHYTVNDKGYKVLPNCVRVIQGDGISSESIGPILESIRKAGWSTENVTFGSGGALLQQLNRDTQKCAFKCSHAVINGIGTNESTVLMFRFASCARELFEDTEKRPMGTHLNMPNIWLKSIFSLSNNAIPFILQDLLVPVFENGYLLRDYSLEEVRQRAELPQLTLTN</sequence>
<feature type="domain" description="Nicotinate/nicotinamide phosphoribosyltransferase" evidence="10">
    <location>
        <begin position="179"/>
        <end position="395"/>
    </location>
</feature>
<feature type="binding site" evidence="9">
    <location>
        <begin position="298"/>
        <end position="300"/>
    </location>
    <ligand>
        <name>beta-nicotinamide D-ribonucleotide</name>
        <dbReference type="ChEBI" id="CHEBI:14649"/>
    </ligand>
</feature>
<evidence type="ECO:0000256" key="9">
    <source>
        <dbReference type="PIRSR" id="PIRSR005943-1"/>
    </source>
</evidence>
<evidence type="ECO:0000256" key="7">
    <source>
        <dbReference type="ARBA" id="ARBA00035036"/>
    </source>
</evidence>
<dbReference type="EMBL" id="JXXN02001263">
    <property type="protein sequence ID" value="THD25158.1"/>
    <property type="molecule type" value="Genomic_DNA"/>
</dbReference>
<dbReference type="GO" id="GO:0047280">
    <property type="term" value="F:nicotinamide phosphoribosyltransferase activity"/>
    <property type="evidence" value="ECO:0007669"/>
    <property type="project" value="UniProtKB-EC"/>
</dbReference>
<dbReference type="UniPathway" id="UPA00253"/>
<dbReference type="EC" id="2.4.2.12" evidence="6"/>
<evidence type="ECO:0000259" key="10">
    <source>
        <dbReference type="Pfam" id="PF04095"/>
    </source>
</evidence>
<organism evidence="12 13">
    <name type="scientific">Fasciola hepatica</name>
    <name type="common">Liver fluke</name>
    <dbReference type="NCBI Taxonomy" id="6192"/>
    <lineage>
        <taxon>Eukaryota</taxon>
        <taxon>Metazoa</taxon>
        <taxon>Spiralia</taxon>
        <taxon>Lophotrochozoa</taxon>
        <taxon>Platyhelminthes</taxon>
        <taxon>Trematoda</taxon>
        <taxon>Digenea</taxon>
        <taxon>Plagiorchiida</taxon>
        <taxon>Echinostomata</taxon>
        <taxon>Echinostomatoidea</taxon>
        <taxon>Fasciolidae</taxon>
        <taxon>Fasciola</taxon>
    </lineage>
</organism>
<protein>
    <recommendedName>
        <fullName evidence="7">Nicotinamide phosphoribosyltransferase</fullName>
        <ecNumber evidence="6">2.4.2.12</ecNumber>
    </recommendedName>
</protein>
<gene>
    <name evidence="12" type="ORF">D915_003933</name>
</gene>
<keyword evidence="3" id="KW-0328">Glycosyltransferase</keyword>
<dbReference type="CDD" id="cd01569">
    <property type="entry name" value="PBEF_like"/>
    <property type="match status" value="1"/>
</dbReference>
<dbReference type="InterPro" id="IPR036068">
    <property type="entry name" value="Nicotinate_pribotase-like_C"/>
</dbReference>
<evidence type="ECO:0000256" key="2">
    <source>
        <dbReference type="ARBA" id="ARBA00022642"/>
    </source>
</evidence>
<reference evidence="12" key="1">
    <citation type="submission" date="2019-03" db="EMBL/GenBank/DDBJ databases">
        <title>Improved annotation for the trematode Fasciola hepatica.</title>
        <authorList>
            <person name="Choi Y.-J."/>
            <person name="Martin J."/>
            <person name="Mitreva M."/>
        </authorList>
    </citation>
    <scope>NUCLEOTIDE SEQUENCE [LARGE SCALE GENOMIC DNA]</scope>
</reference>
<dbReference type="Pfam" id="PF04095">
    <property type="entry name" value="NAPRTase"/>
    <property type="match status" value="1"/>
</dbReference>
<dbReference type="InterPro" id="IPR016471">
    <property type="entry name" value="Nicotinamide_PRibTrfase"/>
</dbReference>
<dbReference type="InterPro" id="IPR013785">
    <property type="entry name" value="Aldolase_TIM"/>
</dbReference>
<evidence type="ECO:0000313" key="13">
    <source>
        <dbReference type="Proteomes" id="UP000230066"/>
    </source>
</evidence>
<name>A0A4E0RU49_FASHE</name>
<dbReference type="PANTHER" id="PTHR43816">
    <property type="entry name" value="NICOTINAMIDE PHOSPHORIBOSYLTRANSFERASE"/>
    <property type="match status" value="1"/>
</dbReference>
<comment type="caution">
    <text evidence="12">The sequence shown here is derived from an EMBL/GenBank/DDBJ whole genome shotgun (WGS) entry which is preliminary data.</text>
</comment>
<dbReference type="PIRSF" id="PIRSF005943">
    <property type="entry name" value="NMPRT"/>
    <property type="match status" value="1"/>
</dbReference>
<dbReference type="SUPFAM" id="SSF51690">
    <property type="entry name" value="Nicotinate/Quinolinate PRTase C-terminal domain-like"/>
    <property type="match status" value="1"/>
</dbReference>
<dbReference type="Proteomes" id="UP000230066">
    <property type="component" value="Unassembled WGS sequence"/>
</dbReference>
<evidence type="ECO:0000256" key="4">
    <source>
        <dbReference type="ARBA" id="ARBA00022679"/>
    </source>
</evidence>
<feature type="binding site" evidence="9">
    <location>
        <position position="210"/>
    </location>
    <ligand>
        <name>beta-nicotinamide D-ribonucleotide</name>
        <dbReference type="ChEBI" id="CHEBI:14649"/>
    </ligand>
</feature>
<comment type="catalytic activity">
    <reaction evidence="8">
        <text>beta-nicotinamide D-ribonucleotide + diphosphate = 5-phospho-alpha-D-ribose 1-diphosphate + nicotinamide + H(+)</text>
        <dbReference type="Rhea" id="RHEA:16149"/>
        <dbReference type="ChEBI" id="CHEBI:14649"/>
        <dbReference type="ChEBI" id="CHEBI:15378"/>
        <dbReference type="ChEBI" id="CHEBI:17154"/>
        <dbReference type="ChEBI" id="CHEBI:33019"/>
        <dbReference type="ChEBI" id="CHEBI:58017"/>
        <dbReference type="EC" id="2.4.2.12"/>
    </reaction>
    <physiologicalReaction direction="right-to-left" evidence="8">
        <dbReference type="Rhea" id="RHEA:16151"/>
    </physiologicalReaction>
</comment>
<feature type="domain" description="Nicotinamide phosphoribosyltransferase N-terminal" evidence="11">
    <location>
        <begin position="11"/>
        <end position="107"/>
    </location>
</feature>
<dbReference type="Gene3D" id="3.20.20.70">
    <property type="entry name" value="Aldolase class I"/>
    <property type="match status" value="1"/>
</dbReference>
<feature type="binding site" evidence="9">
    <location>
        <position position="187"/>
    </location>
    <ligand>
        <name>diphosphate</name>
        <dbReference type="ChEBI" id="CHEBI:33019"/>
    </ligand>
</feature>